<comment type="caution">
    <text evidence="7">The sequence shown here is derived from an EMBL/GenBank/DDBJ whole genome shotgun (WGS) entry which is preliminary data.</text>
</comment>
<sequence>MHTLGWIGLGHMGAPMAMNLLQEGCQVNVYNRSLEKITALVEAGATPLPSPKEIVKQSDITFMMLSDSHAVKSVLAQENGVLEAIKPGKILVDMSTISPEDSLSNAEFVSERGGVYLDAPVSGSVGAAIGRQLVILVGGDKTALEICQPYFQLLGKKTIHFGSNSKGSSAKLAINLLLGVIGQGLGETLLFAEKSGLEKEKVLEMISFSSMNTPLFQGKKEMYLKGEYPSAFMLELMAKDLGLIKAEANRLETRLPLAEQANVTYRSAKENGKAKLDMAAVYLELKDQNNIKE</sequence>
<dbReference type="Gene3D" id="3.40.50.720">
    <property type="entry name" value="NAD(P)-binding Rossmann-like Domain"/>
    <property type="match status" value="1"/>
</dbReference>
<dbReference type="SUPFAM" id="SSF48179">
    <property type="entry name" value="6-phosphogluconate dehydrogenase C-terminal domain-like"/>
    <property type="match status" value="1"/>
</dbReference>
<dbReference type="Pfam" id="PF14833">
    <property type="entry name" value="NAD_binding_11"/>
    <property type="match status" value="1"/>
</dbReference>
<accession>A0A2N3LMG4</accession>
<dbReference type="GO" id="GO:0016491">
    <property type="term" value="F:oxidoreductase activity"/>
    <property type="evidence" value="ECO:0007669"/>
    <property type="project" value="UniProtKB-KW"/>
</dbReference>
<dbReference type="SUPFAM" id="SSF51735">
    <property type="entry name" value="NAD(P)-binding Rossmann-fold domains"/>
    <property type="match status" value="1"/>
</dbReference>
<dbReference type="InterPro" id="IPR013328">
    <property type="entry name" value="6PGD_dom2"/>
</dbReference>
<dbReference type="InterPro" id="IPR015815">
    <property type="entry name" value="HIBADH-related"/>
</dbReference>
<dbReference type="EMBL" id="PIQO01000004">
    <property type="protein sequence ID" value="PKR85744.1"/>
    <property type="molecule type" value="Genomic_DNA"/>
</dbReference>
<dbReference type="InterPro" id="IPR029154">
    <property type="entry name" value="HIBADH-like_NADP-bd"/>
</dbReference>
<organism evidence="7 8">
    <name type="scientific">Heyndrickxia camelliae</name>
    <dbReference type="NCBI Taxonomy" id="1707093"/>
    <lineage>
        <taxon>Bacteria</taxon>
        <taxon>Bacillati</taxon>
        <taxon>Bacillota</taxon>
        <taxon>Bacilli</taxon>
        <taxon>Bacillales</taxon>
        <taxon>Bacillaceae</taxon>
        <taxon>Heyndrickxia</taxon>
    </lineage>
</organism>
<dbReference type="GO" id="GO:0050661">
    <property type="term" value="F:NADP binding"/>
    <property type="evidence" value="ECO:0007669"/>
    <property type="project" value="InterPro"/>
</dbReference>
<comment type="similarity">
    <text evidence="1">Belongs to the HIBADH-related family.</text>
</comment>
<evidence type="ECO:0000256" key="4">
    <source>
        <dbReference type="PIRSR" id="PIRSR000103-1"/>
    </source>
</evidence>
<proteinExistence type="inferred from homology"/>
<evidence type="ECO:0000313" key="7">
    <source>
        <dbReference type="EMBL" id="PKR85744.1"/>
    </source>
</evidence>
<dbReference type="PANTHER" id="PTHR43580:SF2">
    <property type="entry name" value="CYTOKINE-LIKE NUCLEAR FACTOR N-PAC"/>
    <property type="match status" value="1"/>
</dbReference>
<keyword evidence="3" id="KW-0520">NAD</keyword>
<name>A0A2N3LMG4_9BACI</name>
<evidence type="ECO:0000256" key="3">
    <source>
        <dbReference type="ARBA" id="ARBA00023027"/>
    </source>
</evidence>
<dbReference type="InterPro" id="IPR051265">
    <property type="entry name" value="HIBADH-related_NP60_sf"/>
</dbReference>
<evidence type="ECO:0000259" key="5">
    <source>
        <dbReference type="Pfam" id="PF03446"/>
    </source>
</evidence>
<feature type="domain" description="3-hydroxyisobutyrate dehydrogenase-like NAD-binding" evidence="6">
    <location>
        <begin position="166"/>
        <end position="282"/>
    </location>
</feature>
<dbReference type="Gene3D" id="1.10.1040.10">
    <property type="entry name" value="N-(1-d-carboxylethyl)-l-norvaline Dehydrogenase, domain 2"/>
    <property type="match status" value="1"/>
</dbReference>
<dbReference type="RefSeq" id="WP_101353793.1">
    <property type="nucleotide sequence ID" value="NZ_PIQO01000004.1"/>
</dbReference>
<feature type="domain" description="6-phosphogluconate dehydrogenase NADP-binding" evidence="5">
    <location>
        <begin position="4"/>
        <end position="162"/>
    </location>
</feature>
<evidence type="ECO:0000256" key="2">
    <source>
        <dbReference type="ARBA" id="ARBA00023002"/>
    </source>
</evidence>
<protein>
    <submittedName>
        <fullName evidence="7">NAD(P)-dependent oxidoreductase</fullName>
    </submittedName>
</protein>
<dbReference type="GO" id="GO:0051287">
    <property type="term" value="F:NAD binding"/>
    <property type="evidence" value="ECO:0007669"/>
    <property type="project" value="InterPro"/>
</dbReference>
<dbReference type="Pfam" id="PF03446">
    <property type="entry name" value="NAD_binding_2"/>
    <property type="match status" value="1"/>
</dbReference>
<dbReference type="AlphaFoldDB" id="A0A2N3LMG4"/>
<keyword evidence="8" id="KW-1185">Reference proteome</keyword>
<dbReference type="Proteomes" id="UP000233440">
    <property type="component" value="Unassembled WGS sequence"/>
</dbReference>
<evidence type="ECO:0000259" key="6">
    <source>
        <dbReference type="Pfam" id="PF14833"/>
    </source>
</evidence>
<dbReference type="PANTHER" id="PTHR43580">
    <property type="entry name" value="OXIDOREDUCTASE GLYR1-RELATED"/>
    <property type="match status" value="1"/>
</dbReference>
<dbReference type="InterPro" id="IPR008927">
    <property type="entry name" value="6-PGluconate_DH-like_C_sf"/>
</dbReference>
<dbReference type="OrthoDB" id="9786703at2"/>
<dbReference type="InterPro" id="IPR006115">
    <property type="entry name" value="6PGDH_NADP-bd"/>
</dbReference>
<reference evidence="7 8" key="1">
    <citation type="submission" date="2017-11" db="EMBL/GenBank/DDBJ databases">
        <title>Bacillus camelliae sp. nov., isolated from pu'er tea.</title>
        <authorList>
            <person name="Niu L."/>
        </authorList>
    </citation>
    <scope>NUCLEOTIDE SEQUENCE [LARGE SCALE GENOMIC DNA]</scope>
    <source>
        <strain evidence="7 8">7578-1</strain>
    </source>
</reference>
<keyword evidence="2" id="KW-0560">Oxidoreductase</keyword>
<evidence type="ECO:0000256" key="1">
    <source>
        <dbReference type="ARBA" id="ARBA00009080"/>
    </source>
</evidence>
<gene>
    <name evidence="7" type="ORF">CWO92_08550</name>
</gene>
<dbReference type="InterPro" id="IPR036291">
    <property type="entry name" value="NAD(P)-bd_dom_sf"/>
</dbReference>
<evidence type="ECO:0000313" key="8">
    <source>
        <dbReference type="Proteomes" id="UP000233440"/>
    </source>
</evidence>
<feature type="active site" evidence="4">
    <location>
        <position position="171"/>
    </location>
</feature>
<dbReference type="PIRSF" id="PIRSF000103">
    <property type="entry name" value="HIBADH"/>
    <property type="match status" value="1"/>
</dbReference>